<organism evidence="1 2">
    <name type="scientific">Paratrimastix pyriformis</name>
    <dbReference type="NCBI Taxonomy" id="342808"/>
    <lineage>
        <taxon>Eukaryota</taxon>
        <taxon>Metamonada</taxon>
        <taxon>Preaxostyla</taxon>
        <taxon>Paratrimastigidae</taxon>
        <taxon>Paratrimastix</taxon>
    </lineage>
</organism>
<gene>
    <name evidence="1" type="ORF">PAPYR_12555</name>
</gene>
<reference evidence="1" key="1">
    <citation type="journal article" date="2022" name="bioRxiv">
        <title>Genomics of Preaxostyla Flagellates Illuminates Evolutionary Transitions and the Path Towards Mitochondrial Loss.</title>
        <authorList>
            <person name="Novak L.V.F."/>
            <person name="Treitli S.C."/>
            <person name="Pyrih J."/>
            <person name="Halakuc P."/>
            <person name="Pipaliya S.V."/>
            <person name="Vacek V."/>
            <person name="Brzon O."/>
            <person name="Soukal P."/>
            <person name="Eme L."/>
            <person name="Dacks J.B."/>
            <person name="Karnkowska A."/>
            <person name="Elias M."/>
            <person name="Hampl V."/>
        </authorList>
    </citation>
    <scope>NUCLEOTIDE SEQUENCE</scope>
    <source>
        <strain evidence="1">RCP-MX</strain>
    </source>
</reference>
<proteinExistence type="predicted"/>
<dbReference type="EMBL" id="JAPMOS010000319">
    <property type="protein sequence ID" value="KAJ4453073.1"/>
    <property type="molecule type" value="Genomic_DNA"/>
</dbReference>
<dbReference type="Proteomes" id="UP001141327">
    <property type="component" value="Unassembled WGS sequence"/>
</dbReference>
<name>A0ABQ8U1P0_9EUKA</name>
<sequence>MADSSTSIQAAQLVLCPGGSTAQITTSSNNPVKFPTGAIVSSLSVTGASDFVGDVVFHGNVALSQAPTMDLKLRQLTDVSIAADDTTDRRLMRYDTTLGKWVADITYDEAASSSTVVKRTANGTINAAVINASGSLVADTVSERSADHGVSGDGVTMRDGMVNATKLVTATVETATPSLTDLNLNGVTVRGGNLTAQTLRLSGLASGDVYSTNGAITVVANRDRTGFEAFDNTPGYAFDASYHLAVESGTGWVAGKRFAWTPAVLNTDTTVGTPTHLTVGGEGALAVTGDDSDSIWTGNVVLLTFLHTAARSYVTNDYLTTITP</sequence>
<comment type="caution">
    <text evidence="1">The sequence shown here is derived from an EMBL/GenBank/DDBJ whole genome shotgun (WGS) entry which is preliminary data.</text>
</comment>
<accession>A0ABQ8U1P0</accession>
<protein>
    <submittedName>
        <fullName evidence="1">Uncharacterized protein</fullName>
    </submittedName>
</protein>
<evidence type="ECO:0000313" key="2">
    <source>
        <dbReference type="Proteomes" id="UP001141327"/>
    </source>
</evidence>
<evidence type="ECO:0000313" key="1">
    <source>
        <dbReference type="EMBL" id="KAJ4453073.1"/>
    </source>
</evidence>
<keyword evidence="2" id="KW-1185">Reference proteome</keyword>